<dbReference type="PANTHER" id="PTHR43265">
    <property type="entry name" value="ESTERASE ESTD"/>
    <property type="match status" value="1"/>
</dbReference>
<dbReference type="RefSeq" id="WP_189050817.1">
    <property type="nucleotide sequence ID" value="NZ_BMNB01000067.1"/>
</dbReference>
<dbReference type="SUPFAM" id="SSF53474">
    <property type="entry name" value="alpha/beta-Hydrolases"/>
    <property type="match status" value="1"/>
</dbReference>
<feature type="signal peptide" evidence="2">
    <location>
        <begin position="1"/>
        <end position="31"/>
    </location>
</feature>
<dbReference type="AlphaFoldDB" id="A0A917U9B1"/>
<reference evidence="4" key="2">
    <citation type="submission" date="2020-09" db="EMBL/GenBank/DDBJ databases">
        <authorList>
            <person name="Sun Q."/>
            <person name="Zhou Y."/>
        </authorList>
    </citation>
    <scope>NUCLEOTIDE SEQUENCE</scope>
    <source>
        <strain evidence="4">CGMCC 4.7312</strain>
    </source>
</reference>
<comment type="caution">
    <text evidence="4">The sequence shown here is derived from an EMBL/GenBank/DDBJ whole genome shotgun (WGS) entry which is preliminary data.</text>
</comment>
<dbReference type="Pfam" id="PF00326">
    <property type="entry name" value="Peptidase_S9"/>
    <property type="match status" value="1"/>
</dbReference>
<feature type="transmembrane region" description="Helical" evidence="1">
    <location>
        <begin position="446"/>
        <end position="468"/>
    </location>
</feature>
<name>A0A917U9B1_9ACTN</name>
<evidence type="ECO:0000256" key="1">
    <source>
        <dbReference type="SAM" id="Phobius"/>
    </source>
</evidence>
<protein>
    <recommendedName>
        <fullName evidence="3">Peptidase S9 prolyl oligopeptidase catalytic domain-containing protein</fullName>
    </recommendedName>
</protein>
<keyword evidence="1" id="KW-1133">Transmembrane helix</keyword>
<dbReference type="EMBL" id="BMNB01000067">
    <property type="protein sequence ID" value="GGM68011.1"/>
    <property type="molecule type" value="Genomic_DNA"/>
</dbReference>
<evidence type="ECO:0000259" key="3">
    <source>
        <dbReference type="Pfam" id="PF00326"/>
    </source>
</evidence>
<organism evidence="4 5">
    <name type="scientific">Micromonospora sonchi</name>
    <dbReference type="NCBI Taxonomy" id="1763543"/>
    <lineage>
        <taxon>Bacteria</taxon>
        <taxon>Bacillati</taxon>
        <taxon>Actinomycetota</taxon>
        <taxon>Actinomycetes</taxon>
        <taxon>Micromonosporales</taxon>
        <taxon>Micromonosporaceae</taxon>
        <taxon>Micromonospora</taxon>
    </lineage>
</organism>
<proteinExistence type="predicted"/>
<evidence type="ECO:0000256" key="2">
    <source>
        <dbReference type="SAM" id="SignalP"/>
    </source>
</evidence>
<evidence type="ECO:0000313" key="5">
    <source>
        <dbReference type="Proteomes" id="UP000608890"/>
    </source>
</evidence>
<accession>A0A917U9B1</accession>
<evidence type="ECO:0000313" key="4">
    <source>
        <dbReference type="EMBL" id="GGM68011.1"/>
    </source>
</evidence>
<dbReference type="InterPro" id="IPR053145">
    <property type="entry name" value="AB_hydrolase_Est10"/>
</dbReference>
<dbReference type="Proteomes" id="UP000608890">
    <property type="component" value="Unassembled WGS sequence"/>
</dbReference>
<dbReference type="Gene3D" id="3.40.50.1820">
    <property type="entry name" value="alpha/beta hydrolase"/>
    <property type="match status" value="1"/>
</dbReference>
<feature type="transmembrane region" description="Helical" evidence="1">
    <location>
        <begin position="335"/>
        <end position="354"/>
    </location>
</feature>
<dbReference type="InterPro" id="IPR001375">
    <property type="entry name" value="Peptidase_S9_cat"/>
</dbReference>
<dbReference type="GO" id="GO:0052689">
    <property type="term" value="F:carboxylic ester hydrolase activity"/>
    <property type="evidence" value="ECO:0007669"/>
    <property type="project" value="TreeGrafter"/>
</dbReference>
<sequence length="471" mass="50710">MGRARLLLRILAALAVLASSVLVLPVAPANAASDGPTATEVSFVGNGGVVLHGTVLAPMSMPQRRPAVVMVEGAGNHGRQELRLAAEAFAQRGIVALFYDKRTEGYNLLRRDYSVLADDALAGLRLLRSRADVDPARLGMWALSEGAFVAPLAANRSTDVKFLITVGAVGMTPAAQTASCYDERLRHAGVSGSFTHTMQVTAVRMAIGAGIFPEANFDPAPVWAQVRQPVLAQWGELDREALPRESSQIIRQALERGGNHHYTIRFVPAVRHNLYVTANGGFDRLASIPANYGDYEASWIDRLTHALPSASADPAPSQRTPSPTLTPLAWYESPWLQLAALLLFLVAFAGYPLTAAVRRIRGRRGAPPVRHPARWLAAAGLATTMGLLVYLFFMLATAAAVVGPVLIGRPIPWLVLQVLAVATVVATIATGLSWRRHRRDLRHADRARLGLLAAAGLLFLPWAAYWGLLIP</sequence>
<feature type="domain" description="Peptidase S9 prolyl oligopeptidase catalytic" evidence="3">
    <location>
        <begin position="115"/>
        <end position="284"/>
    </location>
</feature>
<keyword evidence="1" id="KW-0472">Membrane</keyword>
<feature type="chain" id="PRO_5037782432" description="Peptidase S9 prolyl oligopeptidase catalytic domain-containing protein" evidence="2">
    <location>
        <begin position="32"/>
        <end position="471"/>
    </location>
</feature>
<keyword evidence="2" id="KW-0732">Signal</keyword>
<dbReference type="InterPro" id="IPR029058">
    <property type="entry name" value="AB_hydrolase_fold"/>
</dbReference>
<keyword evidence="1" id="KW-0812">Transmembrane</keyword>
<keyword evidence="5" id="KW-1185">Reference proteome</keyword>
<reference evidence="4" key="1">
    <citation type="journal article" date="2014" name="Int. J. Syst. Evol. Microbiol.">
        <title>Complete genome sequence of Corynebacterium casei LMG S-19264T (=DSM 44701T), isolated from a smear-ripened cheese.</title>
        <authorList>
            <consortium name="US DOE Joint Genome Institute (JGI-PGF)"/>
            <person name="Walter F."/>
            <person name="Albersmeier A."/>
            <person name="Kalinowski J."/>
            <person name="Ruckert C."/>
        </authorList>
    </citation>
    <scope>NUCLEOTIDE SEQUENCE</scope>
    <source>
        <strain evidence="4">CGMCC 4.7312</strain>
    </source>
</reference>
<gene>
    <name evidence="4" type="ORF">GCM10011608_61570</name>
</gene>
<feature type="transmembrane region" description="Helical" evidence="1">
    <location>
        <begin position="375"/>
        <end position="407"/>
    </location>
</feature>
<dbReference type="PANTHER" id="PTHR43265:SF1">
    <property type="entry name" value="ESTERASE ESTD"/>
    <property type="match status" value="1"/>
</dbReference>
<feature type="transmembrane region" description="Helical" evidence="1">
    <location>
        <begin position="413"/>
        <end position="434"/>
    </location>
</feature>